<feature type="compositionally biased region" description="Polar residues" evidence="2">
    <location>
        <begin position="279"/>
        <end position="293"/>
    </location>
</feature>
<evidence type="ECO:0000256" key="2">
    <source>
        <dbReference type="SAM" id="MobiDB-lite"/>
    </source>
</evidence>
<feature type="coiled-coil region" evidence="1">
    <location>
        <begin position="968"/>
        <end position="1051"/>
    </location>
</feature>
<feature type="region of interest" description="Disordered" evidence="2">
    <location>
        <begin position="276"/>
        <end position="298"/>
    </location>
</feature>
<feature type="signal peptide" evidence="3">
    <location>
        <begin position="1"/>
        <end position="24"/>
    </location>
</feature>
<feature type="compositionally biased region" description="Polar residues" evidence="2">
    <location>
        <begin position="383"/>
        <end position="406"/>
    </location>
</feature>
<feature type="coiled-coil region" evidence="1">
    <location>
        <begin position="812"/>
        <end position="890"/>
    </location>
</feature>
<accession>A0A3B3ZAB5</accession>
<feature type="compositionally biased region" description="Polar residues" evidence="2">
    <location>
        <begin position="344"/>
        <end position="356"/>
    </location>
</feature>
<evidence type="ECO:0000256" key="1">
    <source>
        <dbReference type="SAM" id="Coils"/>
    </source>
</evidence>
<evidence type="ECO:0000313" key="5">
    <source>
        <dbReference type="Proteomes" id="UP000261520"/>
    </source>
</evidence>
<reference evidence="4" key="1">
    <citation type="submission" date="2025-08" db="UniProtKB">
        <authorList>
            <consortium name="Ensembl"/>
        </authorList>
    </citation>
    <scope>IDENTIFICATION</scope>
</reference>
<keyword evidence="3" id="KW-0732">Signal</keyword>
<sequence length="1097" mass="122875">MLARISLLQYNVFIFCYVYQVIVALDDALKNAPVNSTDSMTAQSSKEHFEHTSYSTEELDIEHTFNFSDVILKSYECDGGNVEISDELVEKSDDSIALPENGLSEYPQHGQTLDSSNIFDVTNDCNTEEEKTDHLYCKRETSMASVISTDEVLRYNPIDAVADITLKSLNCTGGEIEITDSIHLDDQTIPLPAGQNQTEKDADYKDVSLINSKLDNESYNASIKAASFVSEGQSCQEQLDTNGILKQTDNHIEENDTLQVSLIKDEIVDASLPEDASPLLNTSQSENGQQPTQEKSHLDLSSIALSQPSSHDSHHKTISATSNAYLDNEAMNISKKLPEDASPLLNTSQSENGQEPTQEKSHLDLTSIALSQPSSLESHHETISATSSPNPEVEEMNSSKSESQVRSSLKFLTPIVRRASLACKQAQKELGIDQIVTDDCAPSQHKSVARPIDVDHADLWQEHLDSPMPRPLFNSTELVHRSQPCVAMEMNEDVSPAQPRVDKPVLDVPVIPEGPLQQQLRQMAEFLMLASGKMGPVHVPAPASPPPQAEHCDVCVGTSPMKMVTHSINTSGQFERKRSISVEDQGTLTDPLLWNVPMGSLEDVHRPELEQRLLSTMIIVEALVQQLAAARAHTLPPAGAAPSELRERAVQTEHTELSQVTPLQRTIIALFQMYVFMHENCTWLYFFSLFIFDFLCVQYAQMKSLVGKSRESQVRMIQKVKDALQDREDMRTKMEEAFSAKDTAYSVMGQLRKHCSTEISELEKCVGSQQELLSALRKAHPEQVPELLSVVQPLDLQLFAVRGLLQKCTPMLQSLNKKADTALRERDEQITEEELNEALHNLQTAQQQISDLNLQVTILTSEMGVLRQKLSESDEERAQLDRKATELSATVSSTLASYTFLEQALVSETTKSEFNVIPLFHALFRLESSLVQSEQCANDLSAALAHSEDQVSQLCALSEAQAQQLQQLQEMCTQLRGVREENEFLQMENELSREQMAESERMLRENLQSLRERNIQCEDLNTELSQLQHANKNLQEELESVRTKLSTSHMEHKEQLEQIVTEIAILHHTVRSMTNELQASIKEEVNTWFSVFIDTLH</sequence>
<evidence type="ECO:0000256" key="3">
    <source>
        <dbReference type="SAM" id="SignalP"/>
    </source>
</evidence>
<feature type="chain" id="PRO_5017407980" description="Sperm associated antigen 5" evidence="3">
    <location>
        <begin position="25"/>
        <end position="1097"/>
    </location>
</feature>
<dbReference type="STRING" id="409849.ENSPMGP00000001512"/>
<proteinExistence type="predicted"/>
<evidence type="ECO:0008006" key="6">
    <source>
        <dbReference type="Google" id="ProtNLM"/>
    </source>
</evidence>
<dbReference type="PANTHER" id="PTHR15347">
    <property type="entry name" value="SPERM-ASSOCIATED ANTIGEN 5"/>
    <property type="match status" value="1"/>
</dbReference>
<dbReference type="Ensembl" id="ENSPMGT00000001606.1">
    <property type="protein sequence ID" value="ENSPMGP00000001512.1"/>
    <property type="gene ID" value="ENSPMGG00000001361.1"/>
</dbReference>
<protein>
    <recommendedName>
        <fullName evidence="6">Sperm associated antigen 5</fullName>
    </recommendedName>
</protein>
<dbReference type="GO" id="GO:0051301">
    <property type="term" value="P:cell division"/>
    <property type="evidence" value="ECO:0007669"/>
    <property type="project" value="InterPro"/>
</dbReference>
<dbReference type="InterPro" id="IPR028728">
    <property type="entry name" value="Astrin"/>
</dbReference>
<dbReference type="Proteomes" id="UP000261520">
    <property type="component" value="Unplaced"/>
</dbReference>
<keyword evidence="5" id="KW-1185">Reference proteome</keyword>
<dbReference type="AlphaFoldDB" id="A0A3B3ZAB5"/>
<organism evidence="4 5">
    <name type="scientific">Periophthalmus magnuspinnatus</name>
    <dbReference type="NCBI Taxonomy" id="409849"/>
    <lineage>
        <taxon>Eukaryota</taxon>
        <taxon>Metazoa</taxon>
        <taxon>Chordata</taxon>
        <taxon>Craniata</taxon>
        <taxon>Vertebrata</taxon>
        <taxon>Euteleostomi</taxon>
        <taxon>Actinopterygii</taxon>
        <taxon>Neopterygii</taxon>
        <taxon>Teleostei</taxon>
        <taxon>Neoteleostei</taxon>
        <taxon>Acanthomorphata</taxon>
        <taxon>Gobiaria</taxon>
        <taxon>Gobiiformes</taxon>
        <taxon>Gobioidei</taxon>
        <taxon>Gobiidae</taxon>
        <taxon>Oxudercinae</taxon>
        <taxon>Periophthalmus</taxon>
    </lineage>
</organism>
<name>A0A3B3ZAB5_9GOBI</name>
<dbReference type="PANTHER" id="PTHR15347:SF1">
    <property type="entry name" value="SPERM-ASSOCIATED ANTIGEN 5"/>
    <property type="match status" value="1"/>
</dbReference>
<dbReference type="GO" id="GO:0051988">
    <property type="term" value="P:regulation of attachment of spindle microtubules to kinetochore"/>
    <property type="evidence" value="ECO:0007669"/>
    <property type="project" value="InterPro"/>
</dbReference>
<keyword evidence="1" id="KW-0175">Coiled coil</keyword>
<evidence type="ECO:0000313" key="4">
    <source>
        <dbReference type="Ensembl" id="ENSPMGP00000001512.1"/>
    </source>
</evidence>
<reference evidence="4" key="2">
    <citation type="submission" date="2025-09" db="UniProtKB">
        <authorList>
            <consortium name="Ensembl"/>
        </authorList>
    </citation>
    <scope>IDENTIFICATION</scope>
</reference>
<feature type="region of interest" description="Disordered" evidence="2">
    <location>
        <begin position="340"/>
        <end position="406"/>
    </location>
</feature>